<dbReference type="PANTHER" id="PTHR10917">
    <property type="entry name" value="DNA-DIRECTED RNA POLYMERASES I, II, AND III SUBUNIT RPABC3"/>
    <property type="match status" value="1"/>
</dbReference>
<evidence type="ECO:0000313" key="6">
    <source>
        <dbReference type="EMBL" id="CAJ0574334.1"/>
    </source>
</evidence>
<dbReference type="Pfam" id="PF02171">
    <property type="entry name" value="Piwi"/>
    <property type="match status" value="1"/>
</dbReference>
<dbReference type="PANTHER" id="PTHR10917:SF0">
    <property type="entry name" value="DNA-DIRECTED RNA POLYMERASES I, II, AND III SUBUNIT RPABC3"/>
    <property type="match status" value="1"/>
</dbReference>
<dbReference type="InterPro" id="IPR036397">
    <property type="entry name" value="RNaseH_sf"/>
</dbReference>
<dbReference type="PROSITE" id="PS50822">
    <property type="entry name" value="PIWI"/>
    <property type="match status" value="1"/>
</dbReference>
<dbReference type="GO" id="GO:0005736">
    <property type="term" value="C:RNA polymerase I complex"/>
    <property type="evidence" value="ECO:0007669"/>
    <property type="project" value="TreeGrafter"/>
</dbReference>
<keyword evidence="7" id="KW-1185">Reference proteome</keyword>
<evidence type="ECO:0000256" key="3">
    <source>
        <dbReference type="ARBA" id="ARBA00023242"/>
    </source>
</evidence>
<dbReference type="SUPFAM" id="SSF53098">
    <property type="entry name" value="Ribonuclease H-like"/>
    <property type="match status" value="1"/>
</dbReference>
<evidence type="ECO:0000313" key="7">
    <source>
        <dbReference type="Proteomes" id="UP001177023"/>
    </source>
</evidence>
<comment type="function">
    <text evidence="4">DNA-dependent RNA polymerase catalyzes the transcription of DNA into RNA using the four ribonucleoside triphosphates as substrates. Common component of RNA polymerases I, II and III which synthesize ribosomal RNA precursors, mRNA precursors and many functional non-coding RNAs, and small RNAs, such as 5S rRNA and tRNAs, respectively.</text>
</comment>
<dbReference type="GO" id="GO:0006351">
    <property type="term" value="P:DNA-templated transcription"/>
    <property type="evidence" value="ECO:0007669"/>
    <property type="project" value="InterPro"/>
</dbReference>
<keyword evidence="3" id="KW-0539">Nucleus</keyword>
<dbReference type="Gene3D" id="2.40.50.140">
    <property type="entry name" value="Nucleic acid-binding proteins"/>
    <property type="match status" value="1"/>
</dbReference>
<accession>A0AA36G0T2</accession>
<organism evidence="6 7">
    <name type="scientific">Mesorhabditis spiculigera</name>
    <dbReference type="NCBI Taxonomy" id="96644"/>
    <lineage>
        <taxon>Eukaryota</taxon>
        <taxon>Metazoa</taxon>
        <taxon>Ecdysozoa</taxon>
        <taxon>Nematoda</taxon>
        <taxon>Chromadorea</taxon>
        <taxon>Rhabditida</taxon>
        <taxon>Rhabditina</taxon>
        <taxon>Rhabditomorpha</taxon>
        <taxon>Rhabditoidea</taxon>
        <taxon>Rhabditidae</taxon>
        <taxon>Mesorhabditinae</taxon>
        <taxon>Mesorhabditis</taxon>
    </lineage>
</organism>
<comment type="similarity">
    <text evidence="2">Belongs to the eukaryotic RPB8 RNA polymerase subunit family.</text>
</comment>
<evidence type="ECO:0000256" key="1">
    <source>
        <dbReference type="ARBA" id="ARBA00004123"/>
    </source>
</evidence>
<dbReference type="SMART" id="SM00950">
    <property type="entry name" value="Piwi"/>
    <property type="match status" value="1"/>
</dbReference>
<dbReference type="InterPro" id="IPR012340">
    <property type="entry name" value="NA-bd_OB-fold"/>
</dbReference>
<comment type="subcellular location">
    <subcellularLocation>
        <location evidence="1">Nucleus</location>
    </subcellularLocation>
</comment>
<dbReference type="GO" id="GO:0003676">
    <property type="term" value="F:nucleic acid binding"/>
    <property type="evidence" value="ECO:0007669"/>
    <property type="project" value="InterPro"/>
</dbReference>
<comment type="caution">
    <text evidence="6">The sequence shown here is derived from an EMBL/GenBank/DDBJ whole genome shotgun (WGS) entry which is preliminary data.</text>
</comment>
<protein>
    <recommendedName>
        <fullName evidence="5">Piwi domain-containing protein</fullName>
    </recommendedName>
</protein>
<dbReference type="GO" id="GO:0005666">
    <property type="term" value="C:RNA polymerase III complex"/>
    <property type="evidence" value="ECO:0007669"/>
    <property type="project" value="TreeGrafter"/>
</dbReference>
<evidence type="ECO:0000259" key="5">
    <source>
        <dbReference type="PROSITE" id="PS50822"/>
    </source>
</evidence>
<dbReference type="SUPFAM" id="SSF50249">
    <property type="entry name" value="Nucleic acid-binding proteins"/>
    <property type="match status" value="1"/>
</dbReference>
<gene>
    <name evidence="6" type="ORF">MSPICULIGERA_LOCUS12670</name>
</gene>
<dbReference type="AlphaFoldDB" id="A0AA36G0T2"/>
<dbReference type="Gene3D" id="3.30.420.10">
    <property type="entry name" value="Ribonuclease H-like superfamily/Ribonuclease H"/>
    <property type="match status" value="1"/>
</dbReference>
<evidence type="ECO:0000256" key="4">
    <source>
        <dbReference type="ARBA" id="ARBA00044496"/>
    </source>
</evidence>
<proteinExistence type="inferred from homology"/>
<feature type="domain" description="Piwi" evidence="5">
    <location>
        <begin position="166"/>
        <end position="356"/>
    </location>
</feature>
<feature type="non-terminal residue" evidence="6">
    <location>
        <position position="417"/>
    </location>
</feature>
<name>A0AA36G0T2_9BILA</name>
<evidence type="ECO:0000256" key="2">
    <source>
        <dbReference type="ARBA" id="ARBA00008912"/>
    </source>
</evidence>
<dbReference type="GO" id="GO:0005665">
    <property type="term" value="C:RNA polymerase II, core complex"/>
    <property type="evidence" value="ECO:0007669"/>
    <property type="project" value="TreeGrafter"/>
</dbReference>
<reference evidence="6" key="1">
    <citation type="submission" date="2023-06" db="EMBL/GenBank/DDBJ databases">
        <authorList>
            <person name="Delattre M."/>
        </authorList>
    </citation>
    <scope>NUCLEOTIDE SEQUENCE</scope>
    <source>
        <strain evidence="6">AF72</strain>
    </source>
</reference>
<dbReference type="EMBL" id="CATQJA010002629">
    <property type="protein sequence ID" value="CAJ0574334.1"/>
    <property type="molecule type" value="Genomic_DNA"/>
</dbReference>
<dbReference type="InterPro" id="IPR005570">
    <property type="entry name" value="RPABC3"/>
</dbReference>
<dbReference type="SMART" id="SM00658">
    <property type="entry name" value="RPOL8c"/>
    <property type="match status" value="1"/>
</dbReference>
<dbReference type="GO" id="GO:0003899">
    <property type="term" value="F:DNA-directed RNA polymerase activity"/>
    <property type="evidence" value="ECO:0007669"/>
    <property type="project" value="InterPro"/>
</dbReference>
<dbReference type="Proteomes" id="UP001177023">
    <property type="component" value="Unassembled WGS sequence"/>
</dbReference>
<dbReference type="Pfam" id="PF03870">
    <property type="entry name" value="RNA_pol_Rpb8"/>
    <property type="match status" value="1"/>
</dbReference>
<dbReference type="InterPro" id="IPR012337">
    <property type="entry name" value="RNaseH-like_sf"/>
</dbReference>
<sequence length="417" mass="47720">MRMNLILDVNTQMYPVDLNEQFRLVLATTLREDGGAEEGVYDQQAESTRAAQFEYVMYGKIYRIEGGEAGHDKDSQNLDVYASFGGLLMRLRGDAFNLQEFELDNDFVNQLVTRGAARGLALDDKPVKLHIGPEELEQNMIAAKERGSQFVMVISEKYYTAHKELKYLELKYNIPTQEVLMNVARSAVQRQQGVTFDNILLKTNIKNKGLNHDVKFREDAMQKLVNNKERIIIGIEMSHTTSGEKENSASVVGWSANCLGHPVLYTGNFMYVRARETEPCLDPVFKQVIMRMKKYRPKPTKLDFDIYIGGVSEGQMARVARNAVQKLRENLLPMKIEHNISVVVVSLDHAERFFIEYNTATTSIPTPLYCARDYAQRGMDVLKYIVERDLPNPKSWDLEYLNQVTYQQTTLDNARMA</sequence>
<dbReference type="InterPro" id="IPR003165">
    <property type="entry name" value="Piwi"/>
</dbReference>